<dbReference type="KEGG" id="dda:Dd703_1871"/>
<evidence type="ECO:0000313" key="5">
    <source>
        <dbReference type="EMBL" id="ACS85664.1"/>
    </source>
</evidence>
<dbReference type="FunFam" id="3.40.50.300:FF:000042">
    <property type="entry name" value="Maltose/maltodextrin ABC transporter, ATP-binding protein"/>
    <property type="match status" value="1"/>
</dbReference>
<keyword evidence="6" id="KW-1185">Reference proteome</keyword>
<dbReference type="GO" id="GO:0043190">
    <property type="term" value="C:ATP-binding cassette (ABC) transporter complex"/>
    <property type="evidence" value="ECO:0007669"/>
    <property type="project" value="UniProtKB-ARBA"/>
</dbReference>
<evidence type="ECO:0000256" key="3">
    <source>
        <dbReference type="ARBA" id="ARBA00022840"/>
    </source>
</evidence>
<dbReference type="Gene3D" id="2.40.50.100">
    <property type="match status" value="1"/>
</dbReference>
<dbReference type="InterPro" id="IPR027417">
    <property type="entry name" value="P-loop_NTPase"/>
</dbReference>
<dbReference type="GO" id="GO:0005524">
    <property type="term" value="F:ATP binding"/>
    <property type="evidence" value="ECO:0007669"/>
    <property type="project" value="UniProtKB-KW"/>
</dbReference>
<dbReference type="Pfam" id="PF00005">
    <property type="entry name" value="ABC_tran"/>
    <property type="match status" value="1"/>
</dbReference>
<keyword evidence="1" id="KW-0813">Transport</keyword>
<keyword evidence="3" id="KW-0067">ATP-binding</keyword>
<gene>
    <name evidence="5" type="ordered locus">Dd703_1871</name>
</gene>
<organism evidence="5 6">
    <name type="scientific">Musicola paradisiaca (strain Ech703)</name>
    <name type="common">Dickeya paradisiaca</name>
    <name type="synonym">Dickeya dadantii</name>
    <dbReference type="NCBI Taxonomy" id="579405"/>
    <lineage>
        <taxon>Bacteria</taxon>
        <taxon>Pseudomonadati</taxon>
        <taxon>Pseudomonadota</taxon>
        <taxon>Gammaproteobacteria</taxon>
        <taxon>Enterobacterales</taxon>
        <taxon>Pectobacteriaceae</taxon>
        <taxon>Musicola</taxon>
    </lineage>
</organism>
<dbReference type="InterPro" id="IPR003593">
    <property type="entry name" value="AAA+_ATPase"/>
</dbReference>
<dbReference type="PROSITE" id="PS50893">
    <property type="entry name" value="ABC_TRANSPORTER_2"/>
    <property type="match status" value="1"/>
</dbReference>
<dbReference type="InterPro" id="IPR003439">
    <property type="entry name" value="ABC_transporter-like_ATP-bd"/>
</dbReference>
<evidence type="ECO:0000259" key="4">
    <source>
        <dbReference type="PROSITE" id="PS50893"/>
    </source>
</evidence>
<feature type="domain" description="ABC transporter" evidence="4">
    <location>
        <begin position="2"/>
        <end position="234"/>
    </location>
</feature>
<dbReference type="EMBL" id="CP001654">
    <property type="protein sequence ID" value="ACS85664.1"/>
    <property type="molecule type" value="Genomic_DNA"/>
</dbReference>
<dbReference type="PANTHER" id="PTHR42781:SF4">
    <property type="entry name" value="SPERMIDINE_PUTRESCINE IMPORT ATP-BINDING PROTEIN POTA"/>
    <property type="match status" value="1"/>
</dbReference>
<dbReference type="PANTHER" id="PTHR42781">
    <property type="entry name" value="SPERMIDINE/PUTRESCINE IMPORT ATP-BINDING PROTEIN POTA"/>
    <property type="match status" value="1"/>
</dbReference>
<dbReference type="GO" id="GO:0016887">
    <property type="term" value="F:ATP hydrolysis activity"/>
    <property type="evidence" value="ECO:0007669"/>
    <property type="project" value="InterPro"/>
</dbReference>
<dbReference type="InterPro" id="IPR008995">
    <property type="entry name" value="Mo/tungstate-bd_C_term_dom"/>
</dbReference>
<dbReference type="AlphaFoldDB" id="C6C554"/>
<protein>
    <submittedName>
        <fullName evidence="5">ABC transporter related</fullName>
    </submittedName>
</protein>
<evidence type="ECO:0000256" key="2">
    <source>
        <dbReference type="ARBA" id="ARBA00022741"/>
    </source>
</evidence>
<accession>C6C554</accession>
<dbReference type="InterPro" id="IPR050093">
    <property type="entry name" value="ABC_SmlMolc_Importer"/>
</dbReference>
<evidence type="ECO:0000313" key="6">
    <source>
        <dbReference type="Proteomes" id="UP000002734"/>
    </source>
</evidence>
<dbReference type="RefSeq" id="WP_012765481.1">
    <property type="nucleotide sequence ID" value="NC_012880.1"/>
</dbReference>
<dbReference type="GO" id="GO:0140359">
    <property type="term" value="F:ABC-type transporter activity"/>
    <property type="evidence" value="ECO:0007669"/>
    <property type="project" value="UniProtKB-ARBA"/>
</dbReference>
<dbReference type="SUPFAM" id="SSF50331">
    <property type="entry name" value="MOP-like"/>
    <property type="match status" value="1"/>
</dbReference>
<dbReference type="InterPro" id="IPR017871">
    <property type="entry name" value="ABC_transporter-like_CS"/>
</dbReference>
<dbReference type="HOGENOM" id="CLU_000604_1_1_6"/>
<dbReference type="STRING" id="579405.Dd703_1871"/>
<dbReference type="eggNOG" id="COG3842">
    <property type="taxonomic scope" value="Bacteria"/>
</dbReference>
<proteinExistence type="predicted"/>
<dbReference type="SMART" id="SM00382">
    <property type="entry name" value="AAA"/>
    <property type="match status" value="1"/>
</dbReference>
<evidence type="ECO:0000256" key="1">
    <source>
        <dbReference type="ARBA" id="ARBA00022448"/>
    </source>
</evidence>
<dbReference type="SUPFAM" id="SSF52540">
    <property type="entry name" value="P-loop containing nucleoside triphosphate hydrolases"/>
    <property type="match status" value="1"/>
</dbReference>
<dbReference type="Gene3D" id="3.40.50.300">
    <property type="entry name" value="P-loop containing nucleotide triphosphate hydrolases"/>
    <property type="match status" value="1"/>
</dbReference>
<sequence>MSRLEVVQARVGYGDVAVLRGISFDVQEGEFVTLLGPSGCGKTTLLRAIAGFVPLDDGAIRIGGRDMQGIAPEKRNTAMCFQSYALFPHLTVADNIAFGLRQRRVPSPQQRQRVAETALTVALTNHLEKLPAQLSGGQQQRVALARAMAVRPDVLLFDEPLSNLDARLREQLRLQIRALQRQYGFTAVYVTHDQAEALAMSDRVIVMEGGCVAQIGTPQEIYHQPVSRFVADFVGTANIMAGTITDRDVGARLYQVQTPLGALTVKSDQPPVSARPYVCWRPEAAGLLERGGGEPNVFALRIRRNTFLGSQTDVEGSPEAGGDVCFRVQLPGHRTLAENSICHFFLPPDQLRFLQEDAA</sequence>
<dbReference type="PROSITE" id="PS00211">
    <property type="entry name" value="ABC_TRANSPORTER_1"/>
    <property type="match status" value="1"/>
</dbReference>
<dbReference type="Proteomes" id="UP000002734">
    <property type="component" value="Chromosome"/>
</dbReference>
<keyword evidence="2" id="KW-0547">Nucleotide-binding</keyword>
<name>C6C554_MUSP7</name>
<reference evidence="5" key="1">
    <citation type="submission" date="2009-06" db="EMBL/GenBank/DDBJ databases">
        <title>Complete sequence of Dickeya dadantii Ech703.</title>
        <authorList>
            <consortium name="US DOE Joint Genome Institute"/>
            <person name="Lucas S."/>
            <person name="Copeland A."/>
            <person name="Lapidus A."/>
            <person name="Glavina del Rio T."/>
            <person name="Dalin E."/>
            <person name="Tice H."/>
            <person name="Bruce D."/>
            <person name="Goodwin L."/>
            <person name="Pitluck S."/>
            <person name="Chertkov O."/>
            <person name="Brettin T."/>
            <person name="Detter J.C."/>
            <person name="Han C."/>
            <person name="Larimer F."/>
            <person name="Land M."/>
            <person name="Hauser L."/>
            <person name="Kyrpides N."/>
            <person name="Mikhailova N."/>
            <person name="Balakrishnan V."/>
            <person name="Glasner J."/>
            <person name="Perna N.T."/>
        </authorList>
    </citation>
    <scope>NUCLEOTIDE SEQUENCE [LARGE SCALE GENOMIC DNA]</scope>
    <source>
        <strain evidence="5">Ech703</strain>
    </source>
</reference>